<gene>
    <name evidence="7" type="ORF">BaRGS_00019219</name>
</gene>
<protein>
    <recommendedName>
        <fullName evidence="6">ABC transmembrane type-1 domain-containing protein</fullName>
    </recommendedName>
</protein>
<dbReference type="Pfam" id="PF00664">
    <property type="entry name" value="ABC_membrane"/>
    <property type="match status" value="1"/>
</dbReference>
<evidence type="ECO:0000313" key="7">
    <source>
        <dbReference type="EMBL" id="KAK7489585.1"/>
    </source>
</evidence>
<feature type="transmembrane region" description="Helical" evidence="5">
    <location>
        <begin position="158"/>
        <end position="178"/>
    </location>
</feature>
<evidence type="ECO:0000256" key="3">
    <source>
        <dbReference type="ARBA" id="ARBA00022989"/>
    </source>
</evidence>
<dbReference type="Gene3D" id="3.40.50.300">
    <property type="entry name" value="P-loop containing nucleotide triphosphate hydrolases"/>
    <property type="match status" value="1"/>
</dbReference>
<sequence length="296" mass="33020">MGRTILLTATIASHALHCDKIVVLNKGVNVEEGTYQQLIANNGHFAKMIKSEAAGGTEGHHHGRMLLLLAARKAEECEARRQGNSGPKSQSSVDLDKVSPAPLLCLLKLSRAEWHLLTTGWVVSLLVGVIPTLFALLIGEFIRVFRLKGRYEQTQRTYILLFSMFALAILVTVFRLVLNYCFCLSGARLTVRTRRLMVDALIHQDLEFFDCPDNKADVAASRLNTVTCQVRDTTGVGIGNIMEAISNLVGTLWVAYSYEWMVASVMLVFIPLVLVFNNAREFIAERQNIEKTKRLN</sequence>
<keyword evidence="2 5" id="KW-0812">Transmembrane</keyword>
<dbReference type="PANTHER" id="PTHR43394">
    <property type="entry name" value="ATP-DEPENDENT PERMEASE MDL1, MITOCHONDRIAL"/>
    <property type="match status" value="1"/>
</dbReference>
<dbReference type="Gene3D" id="1.20.1560.10">
    <property type="entry name" value="ABC transporter type 1, transmembrane domain"/>
    <property type="match status" value="1"/>
</dbReference>
<dbReference type="InterPro" id="IPR027417">
    <property type="entry name" value="P-loop_NTPase"/>
</dbReference>
<dbReference type="Proteomes" id="UP001519460">
    <property type="component" value="Unassembled WGS sequence"/>
</dbReference>
<evidence type="ECO:0000256" key="1">
    <source>
        <dbReference type="ARBA" id="ARBA00004141"/>
    </source>
</evidence>
<keyword evidence="4 5" id="KW-0472">Membrane</keyword>
<feature type="transmembrane region" description="Helical" evidence="5">
    <location>
        <begin position="114"/>
        <end position="138"/>
    </location>
</feature>
<evidence type="ECO:0000256" key="5">
    <source>
        <dbReference type="SAM" id="Phobius"/>
    </source>
</evidence>
<proteinExistence type="predicted"/>
<reference evidence="7 8" key="1">
    <citation type="journal article" date="2023" name="Sci. Data">
        <title>Genome assembly of the Korean intertidal mud-creeper Batillaria attramentaria.</title>
        <authorList>
            <person name="Patra A.K."/>
            <person name="Ho P.T."/>
            <person name="Jun S."/>
            <person name="Lee S.J."/>
            <person name="Kim Y."/>
            <person name="Won Y.J."/>
        </authorList>
    </citation>
    <scope>NUCLEOTIDE SEQUENCE [LARGE SCALE GENOMIC DNA]</scope>
    <source>
        <strain evidence="7">Wonlab-2016</strain>
    </source>
</reference>
<dbReference type="InterPro" id="IPR036640">
    <property type="entry name" value="ABC1_TM_sf"/>
</dbReference>
<comment type="caution">
    <text evidence="7">The sequence shown here is derived from an EMBL/GenBank/DDBJ whole genome shotgun (WGS) entry which is preliminary data.</text>
</comment>
<dbReference type="EMBL" id="JACVVK020000136">
    <property type="protein sequence ID" value="KAK7489585.1"/>
    <property type="molecule type" value="Genomic_DNA"/>
</dbReference>
<dbReference type="SUPFAM" id="SSF90123">
    <property type="entry name" value="ABC transporter transmembrane region"/>
    <property type="match status" value="1"/>
</dbReference>
<dbReference type="InterPro" id="IPR011527">
    <property type="entry name" value="ABC1_TM_dom"/>
</dbReference>
<organism evidence="7 8">
    <name type="scientific">Batillaria attramentaria</name>
    <dbReference type="NCBI Taxonomy" id="370345"/>
    <lineage>
        <taxon>Eukaryota</taxon>
        <taxon>Metazoa</taxon>
        <taxon>Spiralia</taxon>
        <taxon>Lophotrochozoa</taxon>
        <taxon>Mollusca</taxon>
        <taxon>Gastropoda</taxon>
        <taxon>Caenogastropoda</taxon>
        <taxon>Sorbeoconcha</taxon>
        <taxon>Cerithioidea</taxon>
        <taxon>Batillariidae</taxon>
        <taxon>Batillaria</taxon>
    </lineage>
</organism>
<name>A0ABD0KQN0_9CAEN</name>
<feature type="non-terminal residue" evidence="7">
    <location>
        <position position="296"/>
    </location>
</feature>
<keyword evidence="3 5" id="KW-1133">Transmembrane helix</keyword>
<dbReference type="InterPro" id="IPR039421">
    <property type="entry name" value="Type_1_exporter"/>
</dbReference>
<accession>A0ABD0KQN0</accession>
<keyword evidence="8" id="KW-1185">Reference proteome</keyword>
<comment type="subcellular location">
    <subcellularLocation>
        <location evidence="1">Membrane</location>
        <topology evidence="1">Multi-pass membrane protein</topology>
    </subcellularLocation>
</comment>
<evidence type="ECO:0000256" key="2">
    <source>
        <dbReference type="ARBA" id="ARBA00022692"/>
    </source>
</evidence>
<dbReference type="PROSITE" id="PS50929">
    <property type="entry name" value="ABC_TM1F"/>
    <property type="match status" value="1"/>
</dbReference>
<feature type="domain" description="ABC transmembrane type-1" evidence="6">
    <location>
        <begin position="122"/>
        <end position="277"/>
    </location>
</feature>
<evidence type="ECO:0000313" key="8">
    <source>
        <dbReference type="Proteomes" id="UP001519460"/>
    </source>
</evidence>
<evidence type="ECO:0000256" key="4">
    <source>
        <dbReference type="ARBA" id="ARBA00023136"/>
    </source>
</evidence>
<evidence type="ECO:0000259" key="6">
    <source>
        <dbReference type="PROSITE" id="PS50929"/>
    </source>
</evidence>
<feature type="transmembrane region" description="Helical" evidence="5">
    <location>
        <begin position="260"/>
        <end position="279"/>
    </location>
</feature>
<dbReference type="SUPFAM" id="SSF52540">
    <property type="entry name" value="P-loop containing nucleoside triphosphate hydrolases"/>
    <property type="match status" value="1"/>
</dbReference>
<dbReference type="GO" id="GO:0016020">
    <property type="term" value="C:membrane"/>
    <property type="evidence" value="ECO:0007669"/>
    <property type="project" value="UniProtKB-SubCell"/>
</dbReference>
<dbReference type="AlphaFoldDB" id="A0ABD0KQN0"/>